<protein>
    <recommendedName>
        <fullName evidence="1">DUF6273 domain-containing protein</fullName>
    </recommendedName>
</protein>
<organism evidence="2 3">
    <name type="scientific">Spirosoma endophyticum</name>
    <dbReference type="NCBI Taxonomy" id="662367"/>
    <lineage>
        <taxon>Bacteria</taxon>
        <taxon>Pseudomonadati</taxon>
        <taxon>Bacteroidota</taxon>
        <taxon>Cytophagia</taxon>
        <taxon>Cytophagales</taxon>
        <taxon>Cytophagaceae</taxon>
        <taxon>Spirosoma</taxon>
    </lineage>
</organism>
<dbReference type="RefSeq" id="WP_093834054.1">
    <property type="nucleotide sequence ID" value="NZ_FOLQ01000028.1"/>
</dbReference>
<feature type="domain" description="DUF6273" evidence="1">
    <location>
        <begin position="24"/>
        <end position="190"/>
    </location>
</feature>
<name>A0A1I2FZN6_9BACT</name>
<dbReference type="Proteomes" id="UP000198598">
    <property type="component" value="Unassembled WGS sequence"/>
</dbReference>
<dbReference type="STRING" id="662367.SAMN05216167_12853"/>
<sequence>MARNDIIPFGPYTWQVLAVEDGQRALLITQDIVELRWYHDKFEPITWADCTLRHYLNDALYSTFSPDQQACIIAATNKNANNPWFNTPGGQDTIDHLFLLSLDEVSHYLGDSRANLAYKGPQRWHIDDANNSKRQARYGTDFHGWRLRAPGYYGRTSASISKQGHIYVRGNGVFGSPRDGGGVRPALWLRLEDSFLLG</sequence>
<gene>
    <name evidence="2" type="ORF">SAMN05216167_12853</name>
</gene>
<dbReference type="InterPro" id="IPR046240">
    <property type="entry name" value="DUF6273"/>
</dbReference>
<dbReference type="Pfam" id="PF19789">
    <property type="entry name" value="DUF6273"/>
    <property type="match status" value="1"/>
</dbReference>
<reference evidence="2 3" key="1">
    <citation type="submission" date="2016-10" db="EMBL/GenBank/DDBJ databases">
        <authorList>
            <person name="de Groot N.N."/>
        </authorList>
    </citation>
    <scope>NUCLEOTIDE SEQUENCE [LARGE SCALE GENOMIC DNA]</scope>
    <source>
        <strain evidence="2 3">DSM 26130</strain>
    </source>
</reference>
<evidence type="ECO:0000259" key="1">
    <source>
        <dbReference type="Pfam" id="PF19789"/>
    </source>
</evidence>
<evidence type="ECO:0000313" key="2">
    <source>
        <dbReference type="EMBL" id="SFF10170.1"/>
    </source>
</evidence>
<dbReference type="AlphaFoldDB" id="A0A1I2FZN6"/>
<keyword evidence="3" id="KW-1185">Reference proteome</keyword>
<dbReference type="EMBL" id="FOLQ01000028">
    <property type="protein sequence ID" value="SFF10170.1"/>
    <property type="molecule type" value="Genomic_DNA"/>
</dbReference>
<dbReference type="OrthoDB" id="384490at2"/>
<accession>A0A1I2FZN6</accession>
<proteinExistence type="predicted"/>
<evidence type="ECO:0000313" key="3">
    <source>
        <dbReference type="Proteomes" id="UP000198598"/>
    </source>
</evidence>